<accession>A0A0M3HWE9</accession>
<evidence type="ECO:0000313" key="2">
    <source>
        <dbReference type="WBParaSite" id="ALUE_0000745901-mRNA-1"/>
    </source>
</evidence>
<organism evidence="1 2">
    <name type="scientific">Ascaris lumbricoides</name>
    <name type="common">Giant roundworm</name>
    <dbReference type="NCBI Taxonomy" id="6252"/>
    <lineage>
        <taxon>Eukaryota</taxon>
        <taxon>Metazoa</taxon>
        <taxon>Ecdysozoa</taxon>
        <taxon>Nematoda</taxon>
        <taxon>Chromadorea</taxon>
        <taxon>Rhabditida</taxon>
        <taxon>Spirurina</taxon>
        <taxon>Ascaridomorpha</taxon>
        <taxon>Ascaridoidea</taxon>
        <taxon>Ascarididae</taxon>
        <taxon>Ascaris</taxon>
    </lineage>
</organism>
<evidence type="ECO:0000313" key="1">
    <source>
        <dbReference type="Proteomes" id="UP000036681"/>
    </source>
</evidence>
<sequence length="115" mass="12623">MVLLCALSTMRKLAVDRSGKCALSDWRSLCMSIGDRRPRVVANGPIICFRLRCLLATLCANYQPSATLIDASSTQASFLASTDCARCHSIVHTPQLGAHPYDRTDLRLSRLPSSR</sequence>
<dbReference type="AlphaFoldDB" id="A0A0M3HWE9"/>
<keyword evidence="1" id="KW-1185">Reference proteome</keyword>
<dbReference type="Proteomes" id="UP000036681">
    <property type="component" value="Unplaced"/>
</dbReference>
<dbReference type="WBParaSite" id="ALUE_0000745901-mRNA-1">
    <property type="protein sequence ID" value="ALUE_0000745901-mRNA-1"/>
    <property type="gene ID" value="ALUE_0000745901"/>
</dbReference>
<protein>
    <submittedName>
        <fullName evidence="2">Secreted protein</fullName>
    </submittedName>
</protein>
<name>A0A0M3HWE9_ASCLU</name>
<reference evidence="2" key="1">
    <citation type="submission" date="2017-02" db="UniProtKB">
        <authorList>
            <consortium name="WormBaseParasite"/>
        </authorList>
    </citation>
    <scope>IDENTIFICATION</scope>
</reference>
<proteinExistence type="predicted"/>